<protein>
    <recommendedName>
        <fullName evidence="1">Reverse transcriptase domain-containing protein</fullName>
    </recommendedName>
</protein>
<dbReference type="InterPro" id="IPR000477">
    <property type="entry name" value="RT_dom"/>
</dbReference>
<evidence type="ECO:0000313" key="2">
    <source>
        <dbReference type="EMBL" id="KAL0304634.1"/>
    </source>
</evidence>
<dbReference type="PANTHER" id="PTHR37984:SF5">
    <property type="entry name" value="PROTEIN NYNRIN-LIKE"/>
    <property type="match status" value="1"/>
</dbReference>
<reference evidence="2" key="2">
    <citation type="journal article" date="2024" name="Plant">
        <title>Genomic evolution and insights into agronomic trait innovations of Sesamum species.</title>
        <authorList>
            <person name="Miao H."/>
            <person name="Wang L."/>
            <person name="Qu L."/>
            <person name="Liu H."/>
            <person name="Sun Y."/>
            <person name="Le M."/>
            <person name="Wang Q."/>
            <person name="Wei S."/>
            <person name="Zheng Y."/>
            <person name="Lin W."/>
            <person name="Duan Y."/>
            <person name="Cao H."/>
            <person name="Xiong S."/>
            <person name="Wang X."/>
            <person name="Wei L."/>
            <person name="Li C."/>
            <person name="Ma Q."/>
            <person name="Ju M."/>
            <person name="Zhao R."/>
            <person name="Li G."/>
            <person name="Mu C."/>
            <person name="Tian Q."/>
            <person name="Mei H."/>
            <person name="Zhang T."/>
            <person name="Gao T."/>
            <person name="Zhang H."/>
        </authorList>
    </citation>
    <scope>NUCLEOTIDE SEQUENCE</scope>
    <source>
        <strain evidence="2">G01</strain>
    </source>
</reference>
<dbReference type="AlphaFoldDB" id="A0AAW2KCJ6"/>
<feature type="domain" description="Reverse transcriptase" evidence="1">
    <location>
        <begin position="1"/>
        <end position="51"/>
    </location>
</feature>
<sequence length="106" mass="12107">MDDMLVKIKEARSHVADLEETFFVLRRYKLKLNPGKCLFGVRGGRFLGFMVTQRGIETKPLQIKVILDMKSPTNINEVQWLIGRIAALSRFISKAAEKSLPFVKVL</sequence>
<dbReference type="InterPro" id="IPR050951">
    <property type="entry name" value="Retrovirus_Pol_polyprotein"/>
</dbReference>
<comment type="caution">
    <text evidence="2">The sequence shown here is derived from an EMBL/GenBank/DDBJ whole genome shotgun (WGS) entry which is preliminary data.</text>
</comment>
<organism evidence="2">
    <name type="scientific">Sesamum angustifolium</name>
    <dbReference type="NCBI Taxonomy" id="2727405"/>
    <lineage>
        <taxon>Eukaryota</taxon>
        <taxon>Viridiplantae</taxon>
        <taxon>Streptophyta</taxon>
        <taxon>Embryophyta</taxon>
        <taxon>Tracheophyta</taxon>
        <taxon>Spermatophyta</taxon>
        <taxon>Magnoliopsida</taxon>
        <taxon>eudicotyledons</taxon>
        <taxon>Gunneridae</taxon>
        <taxon>Pentapetalae</taxon>
        <taxon>asterids</taxon>
        <taxon>lamiids</taxon>
        <taxon>Lamiales</taxon>
        <taxon>Pedaliaceae</taxon>
        <taxon>Sesamum</taxon>
    </lineage>
</organism>
<accession>A0AAW2KCJ6</accession>
<dbReference type="InterPro" id="IPR043502">
    <property type="entry name" value="DNA/RNA_pol_sf"/>
</dbReference>
<evidence type="ECO:0000259" key="1">
    <source>
        <dbReference type="PROSITE" id="PS50878"/>
    </source>
</evidence>
<dbReference type="PANTHER" id="PTHR37984">
    <property type="entry name" value="PROTEIN CBG26694"/>
    <property type="match status" value="1"/>
</dbReference>
<dbReference type="Gene3D" id="3.30.70.270">
    <property type="match status" value="1"/>
</dbReference>
<dbReference type="EMBL" id="JACGWK010000203">
    <property type="protein sequence ID" value="KAL0304634.1"/>
    <property type="molecule type" value="Genomic_DNA"/>
</dbReference>
<proteinExistence type="predicted"/>
<dbReference type="SUPFAM" id="SSF56672">
    <property type="entry name" value="DNA/RNA polymerases"/>
    <property type="match status" value="1"/>
</dbReference>
<dbReference type="PROSITE" id="PS50878">
    <property type="entry name" value="RT_POL"/>
    <property type="match status" value="1"/>
</dbReference>
<reference evidence="2" key="1">
    <citation type="submission" date="2020-06" db="EMBL/GenBank/DDBJ databases">
        <authorList>
            <person name="Li T."/>
            <person name="Hu X."/>
            <person name="Zhang T."/>
            <person name="Song X."/>
            <person name="Zhang H."/>
            <person name="Dai N."/>
            <person name="Sheng W."/>
            <person name="Hou X."/>
            <person name="Wei L."/>
        </authorList>
    </citation>
    <scope>NUCLEOTIDE SEQUENCE</scope>
    <source>
        <strain evidence="2">G01</strain>
        <tissue evidence="2">Leaf</tissue>
    </source>
</reference>
<name>A0AAW2KCJ6_9LAMI</name>
<dbReference type="InterPro" id="IPR043128">
    <property type="entry name" value="Rev_trsase/Diguanyl_cyclase"/>
</dbReference>
<gene>
    <name evidence="2" type="ORF">Sangu_3073000</name>
</gene>